<dbReference type="PANTHER" id="PTHR11945:SF629">
    <property type="entry name" value="OS02G0164450 PROTEIN"/>
    <property type="match status" value="1"/>
</dbReference>
<evidence type="ECO:0000259" key="6">
    <source>
        <dbReference type="PROSITE" id="PS50066"/>
    </source>
</evidence>
<evidence type="ECO:0000256" key="1">
    <source>
        <dbReference type="ARBA" id="ARBA00004123"/>
    </source>
</evidence>
<gene>
    <name evidence="7" type="ORF">HAX54_012172</name>
</gene>
<dbReference type="SMART" id="SM00432">
    <property type="entry name" value="MADS"/>
    <property type="match status" value="1"/>
</dbReference>
<dbReference type="PROSITE" id="PS50066">
    <property type="entry name" value="MADS_BOX_2"/>
    <property type="match status" value="1"/>
</dbReference>
<proteinExistence type="predicted"/>
<evidence type="ECO:0000313" key="8">
    <source>
        <dbReference type="Proteomes" id="UP000823775"/>
    </source>
</evidence>
<dbReference type="Pfam" id="PF00319">
    <property type="entry name" value="SRF-TF"/>
    <property type="match status" value="1"/>
</dbReference>
<organism evidence="7 8">
    <name type="scientific">Datura stramonium</name>
    <name type="common">Jimsonweed</name>
    <name type="synonym">Common thornapple</name>
    <dbReference type="NCBI Taxonomy" id="4076"/>
    <lineage>
        <taxon>Eukaryota</taxon>
        <taxon>Viridiplantae</taxon>
        <taxon>Streptophyta</taxon>
        <taxon>Embryophyta</taxon>
        <taxon>Tracheophyta</taxon>
        <taxon>Spermatophyta</taxon>
        <taxon>Magnoliopsida</taxon>
        <taxon>eudicotyledons</taxon>
        <taxon>Gunneridae</taxon>
        <taxon>Pentapetalae</taxon>
        <taxon>asterids</taxon>
        <taxon>lamiids</taxon>
        <taxon>Solanales</taxon>
        <taxon>Solanaceae</taxon>
        <taxon>Solanoideae</taxon>
        <taxon>Datureae</taxon>
        <taxon>Datura</taxon>
    </lineage>
</organism>
<feature type="domain" description="MADS-box" evidence="6">
    <location>
        <begin position="11"/>
        <end position="54"/>
    </location>
</feature>
<evidence type="ECO:0000256" key="5">
    <source>
        <dbReference type="ARBA" id="ARBA00023242"/>
    </source>
</evidence>
<comment type="caution">
    <text evidence="7">The sequence shown here is derived from an EMBL/GenBank/DDBJ whole genome shotgun (WGS) entry which is preliminary data.</text>
</comment>
<dbReference type="EMBL" id="JACEIK010001700">
    <property type="protein sequence ID" value="MCD7471601.1"/>
    <property type="molecule type" value="Genomic_DNA"/>
</dbReference>
<accession>A0ABS8TL53</accession>
<keyword evidence="4" id="KW-0804">Transcription</keyword>
<evidence type="ECO:0000313" key="7">
    <source>
        <dbReference type="EMBL" id="MCD7471601.1"/>
    </source>
</evidence>
<dbReference type="SUPFAM" id="SSF55455">
    <property type="entry name" value="SRF-like"/>
    <property type="match status" value="1"/>
</dbReference>
<dbReference type="InterPro" id="IPR002100">
    <property type="entry name" value="TF_MADSbox"/>
</dbReference>
<comment type="subcellular location">
    <subcellularLocation>
        <location evidence="1">Nucleus</location>
    </subcellularLocation>
</comment>
<keyword evidence="3" id="KW-0238">DNA-binding</keyword>
<evidence type="ECO:0000256" key="2">
    <source>
        <dbReference type="ARBA" id="ARBA00023015"/>
    </source>
</evidence>
<protein>
    <recommendedName>
        <fullName evidence="6">MADS-box domain-containing protein</fullName>
    </recommendedName>
</protein>
<keyword evidence="5" id="KW-0539">Nucleus</keyword>
<reference evidence="7 8" key="1">
    <citation type="journal article" date="2021" name="BMC Genomics">
        <title>Datura genome reveals duplications of psychoactive alkaloid biosynthetic genes and high mutation rate following tissue culture.</title>
        <authorList>
            <person name="Rajewski A."/>
            <person name="Carter-House D."/>
            <person name="Stajich J."/>
            <person name="Litt A."/>
        </authorList>
    </citation>
    <scope>NUCLEOTIDE SEQUENCE [LARGE SCALE GENOMIC DNA]</scope>
    <source>
        <strain evidence="7">AR-01</strain>
    </source>
</reference>
<dbReference type="PANTHER" id="PTHR11945">
    <property type="entry name" value="MADS BOX PROTEIN"/>
    <property type="match status" value="1"/>
</dbReference>
<dbReference type="CDD" id="cd00120">
    <property type="entry name" value="MADS"/>
    <property type="match status" value="1"/>
</dbReference>
<sequence length="172" mass="19557">MSGLDMAKKPNGRKKIEIAHMQNEKNLNVTFSKRRNGLFKKASEISILCGAEVTTPHQNAYVDETNESYQIWRKMKSENRGEMLDEALEYGYFYEKLRVYSIGTHTSIQLWIGSSEVNPPPDVVVPNTSSKPHQNAYVDETNKELSDMEEKMKEVKNRGGSSDEALECGCFL</sequence>
<dbReference type="Proteomes" id="UP000823775">
    <property type="component" value="Unassembled WGS sequence"/>
</dbReference>
<dbReference type="InterPro" id="IPR036879">
    <property type="entry name" value="TF_MADSbox_sf"/>
</dbReference>
<evidence type="ECO:0000256" key="3">
    <source>
        <dbReference type="ARBA" id="ARBA00023125"/>
    </source>
</evidence>
<evidence type="ECO:0000256" key="4">
    <source>
        <dbReference type="ARBA" id="ARBA00023163"/>
    </source>
</evidence>
<name>A0ABS8TL53_DATST</name>
<keyword evidence="2" id="KW-0805">Transcription regulation</keyword>
<keyword evidence="8" id="KW-1185">Reference proteome</keyword>
<dbReference type="Gene3D" id="3.40.1810.10">
    <property type="entry name" value="Transcription factor, MADS-box"/>
    <property type="match status" value="1"/>
</dbReference>
<dbReference type="PRINTS" id="PR00404">
    <property type="entry name" value="MADSDOMAIN"/>
</dbReference>